<dbReference type="InterPro" id="IPR037278">
    <property type="entry name" value="ARFGAP/RecO"/>
</dbReference>
<feature type="domain" description="DNA replication/recombination mediator RecO N-terminal" evidence="5">
    <location>
        <begin position="1"/>
        <end position="79"/>
    </location>
</feature>
<keyword evidence="2 4" id="KW-0233">DNA recombination</keyword>
<keyword evidence="7" id="KW-1185">Reference proteome</keyword>
<comment type="function">
    <text evidence="4">Involved in DNA repair and RecF pathway recombination.</text>
</comment>
<dbReference type="Pfam" id="PF02565">
    <property type="entry name" value="RecO_C"/>
    <property type="match status" value="1"/>
</dbReference>
<evidence type="ECO:0000256" key="3">
    <source>
        <dbReference type="ARBA" id="ARBA00023204"/>
    </source>
</evidence>
<evidence type="ECO:0000313" key="6">
    <source>
        <dbReference type="EMBL" id="MST81708.1"/>
    </source>
</evidence>
<dbReference type="Pfam" id="PF11967">
    <property type="entry name" value="RecO_N"/>
    <property type="match status" value="1"/>
</dbReference>
<sequence length="216" mass="24656">MSDTLTVSGMVLSAAPIGEYDKRVVILTRELGKISAFARGARRQNSVLMAAANPFVFGSFTVIAGRTSYNLTGTDIRNYFTELAGEIPGVYYGYYFLEFAGYYGREGLDATDMLNLLYLSMKALLNPNLDDRLVRRIFELRLMTINGEYAPETEHAAPGVLYTIRYIMYSPLEKLFTFQVKEEVLRELEKKLNRHMKKILDRPLKSREILEQITAH</sequence>
<dbReference type="InterPro" id="IPR003717">
    <property type="entry name" value="RecO"/>
</dbReference>
<dbReference type="RefSeq" id="WP_154457623.1">
    <property type="nucleotide sequence ID" value="NZ_VUMV01000003.1"/>
</dbReference>
<dbReference type="PANTHER" id="PTHR33991">
    <property type="entry name" value="DNA REPAIR PROTEIN RECO"/>
    <property type="match status" value="1"/>
</dbReference>
<dbReference type="PANTHER" id="PTHR33991:SF1">
    <property type="entry name" value="DNA REPAIR PROTEIN RECO"/>
    <property type="match status" value="1"/>
</dbReference>
<dbReference type="GO" id="GO:0006310">
    <property type="term" value="P:DNA recombination"/>
    <property type="evidence" value="ECO:0007669"/>
    <property type="project" value="UniProtKB-UniRule"/>
</dbReference>
<name>A0A7X2P7K0_9FIRM</name>
<comment type="similarity">
    <text evidence="4">Belongs to the RecO family.</text>
</comment>
<dbReference type="InterPro" id="IPR022572">
    <property type="entry name" value="DNA_rep/recomb_RecO_N"/>
</dbReference>
<dbReference type="AlphaFoldDB" id="A0A7X2P7K0"/>
<dbReference type="InterPro" id="IPR012340">
    <property type="entry name" value="NA-bd_OB-fold"/>
</dbReference>
<accession>A0A7X2P7K0</accession>
<dbReference type="Proteomes" id="UP000466864">
    <property type="component" value="Unassembled WGS sequence"/>
</dbReference>
<proteinExistence type="inferred from homology"/>
<evidence type="ECO:0000256" key="4">
    <source>
        <dbReference type="HAMAP-Rule" id="MF_00201"/>
    </source>
</evidence>
<dbReference type="GO" id="GO:0043590">
    <property type="term" value="C:bacterial nucleoid"/>
    <property type="evidence" value="ECO:0007669"/>
    <property type="project" value="TreeGrafter"/>
</dbReference>
<evidence type="ECO:0000256" key="1">
    <source>
        <dbReference type="ARBA" id="ARBA00022763"/>
    </source>
</evidence>
<gene>
    <name evidence="4 6" type="primary">recO</name>
    <name evidence="6" type="ORF">FYJ60_05205</name>
</gene>
<keyword evidence="1 4" id="KW-0227">DNA damage</keyword>
<dbReference type="Gene3D" id="2.40.50.140">
    <property type="entry name" value="Nucleic acid-binding proteins"/>
    <property type="match status" value="1"/>
</dbReference>
<evidence type="ECO:0000259" key="5">
    <source>
        <dbReference type="Pfam" id="PF11967"/>
    </source>
</evidence>
<dbReference type="NCBIfam" id="TIGR00613">
    <property type="entry name" value="reco"/>
    <property type="match status" value="1"/>
</dbReference>
<organism evidence="6 7">
    <name type="scientific">Bilifractor porci</name>
    <dbReference type="NCBI Taxonomy" id="2606636"/>
    <lineage>
        <taxon>Bacteria</taxon>
        <taxon>Bacillati</taxon>
        <taxon>Bacillota</taxon>
        <taxon>Clostridia</taxon>
        <taxon>Lachnospirales</taxon>
        <taxon>Lachnospiraceae</taxon>
        <taxon>Bilifractor</taxon>
    </lineage>
</organism>
<dbReference type="SUPFAM" id="SSF57863">
    <property type="entry name" value="ArfGap/RecO-like zinc finger"/>
    <property type="match status" value="1"/>
</dbReference>
<evidence type="ECO:0000313" key="7">
    <source>
        <dbReference type="Proteomes" id="UP000466864"/>
    </source>
</evidence>
<dbReference type="GO" id="GO:0006302">
    <property type="term" value="P:double-strand break repair"/>
    <property type="evidence" value="ECO:0007669"/>
    <property type="project" value="TreeGrafter"/>
</dbReference>
<reference evidence="6 7" key="1">
    <citation type="submission" date="2019-08" db="EMBL/GenBank/DDBJ databases">
        <title>In-depth cultivation of the pig gut microbiome towards novel bacterial diversity and tailored functional studies.</title>
        <authorList>
            <person name="Wylensek D."/>
            <person name="Hitch T.C.A."/>
            <person name="Clavel T."/>
        </authorList>
    </citation>
    <scope>NUCLEOTIDE SEQUENCE [LARGE SCALE GENOMIC DNA]</scope>
    <source>
        <strain evidence="6 7">Oil+RF-744-WCA-WT-13</strain>
    </source>
</reference>
<dbReference type="HAMAP" id="MF_00201">
    <property type="entry name" value="RecO"/>
    <property type="match status" value="1"/>
</dbReference>
<dbReference type="SUPFAM" id="SSF50249">
    <property type="entry name" value="Nucleic acid-binding proteins"/>
    <property type="match status" value="1"/>
</dbReference>
<keyword evidence="3 4" id="KW-0234">DNA repair</keyword>
<dbReference type="EMBL" id="VUMV01000003">
    <property type="protein sequence ID" value="MST81708.1"/>
    <property type="molecule type" value="Genomic_DNA"/>
</dbReference>
<evidence type="ECO:0000256" key="2">
    <source>
        <dbReference type="ARBA" id="ARBA00023172"/>
    </source>
</evidence>
<protein>
    <recommendedName>
        <fullName evidence="4">DNA repair protein RecO</fullName>
    </recommendedName>
    <alternativeName>
        <fullName evidence="4">Recombination protein O</fullName>
    </alternativeName>
</protein>
<comment type="caution">
    <text evidence="6">The sequence shown here is derived from an EMBL/GenBank/DDBJ whole genome shotgun (WGS) entry which is preliminary data.</text>
</comment>